<comment type="caution">
    <text evidence="7">The sequence shown here is derived from an EMBL/GenBank/DDBJ whole genome shotgun (WGS) entry which is preliminary data.</text>
</comment>
<protein>
    <submittedName>
        <fullName evidence="7">Uncharacterized protein</fullName>
    </submittedName>
</protein>
<dbReference type="SMART" id="SM00717">
    <property type="entry name" value="SANT"/>
    <property type="match status" value="2"/>
</dbReference>
<dbReference type="PROSITE" id="PS50090">
    <property type="entry name" value="MYB_LIKE"/>
    <property type="match status" value="2"/>
</dbReference>
<sequence length="371" mass="41210">MGRGPCCDKNGVKKGPWTPEEDDKLTTYIQLQGPGNWRSLPKNAGLQRCGKSCRLRWTNYLRPDIKRGKFSFEEEETIIQLHSILGNRWSAIAARLPGRTDNEIKNYWNTHIRKRLLRNGIDPVTHAHLLDLSSILSSALCNPSSLISLSTLGGNTQALLNPDILRLYSILSSMKQENSDLFLQQIQENQLRNSLLQNHAIPTLSSQPSQFQNLVDLVPACISAATTGPFLNQTTPLMPANVEGFSPNPTSTFSCRNSQESFVPFNEGLVSQPCFYRNNTTTTTANPTVPELEELSGFQSPNNGYRIFSTDSVISTRLTSPGPLNSPSTYINSSSTEDDRECYSSLLNQKSCMGVVARHLEFPPGGQEDMR</sequence>
<feature type="domain" description="Myb-like" evidence="5">
    <location>
        <begin position="9"/>
        <end position="61"/>
    </location>
</feature>
<organism evidence="7 8">
    <name type="scientific">Salix suchowensis</name>
    <dbReference type="NCBI Taxonomy" id="1278906"/>
    <lineage>
        <taxon>Eukaryota</taxon>
        <taxon>Viridiplantae</taxon>
        <taxon>Streptophyta</taxon>
        <taxon>Embryophyta</taxon>
        <taxon>Tracheophyta</taxon>
        <taxon>Spermatophyta</taxon>
        <taxon>Magnoliopsida</taxon>
        <taxon>eudicotyledons</taxon>
        <taxon>Gunneridae</taxon>
        <taxon>Pentapetalae</taxon>
        <taxon>rosids</taxon>
        <taxon>fabids</taxon>
        <taxon>Malpighiales</taxon>
        <taxon>Salicaceae</taxon>
        <taxon>Saliceae</taxon>
        <taxon>Salix</taxon>
    </lineage>
</organism>
<dbReference type="Proteomes" id="UP001141253">
    <property type="component" value="Chromosome 13"/>
</dbReference>
<feature type="domain" description="HTH myb-type" evidence="6">
    <location>
        <begin position="9"/>
        <end position="61"/>
    </location>
</feature>
<dbReference type="InterPro" id="IPR009057">
    <property type="entry name" value="Homeodomain-like_sf"/>
</dbReference>
<comment type="subcellular location">
    <subcellularLocation>
        <location evidence="1">Nucleus</location>
    </subcellularLocation>
</comment>
<reference evidence="7" key="2">
    <citation type="journal article" date="2023" name="Int. J. Mol. Sci.">
        <title>De Novo Assembly and Annotation of 11 Diverse Shrub Willow (Salix) Genomes Reveals Novel Gene Organization in Sex-Linked Regions.</title>
        <authorList>
            <person name="Hyden B."/>
            <person name="Feng K."/>
            <person name="Yates T.B."/>
            <person name="Jawdy S."/>
            <person name="Cereghino C."/>
            <person name="Smart L.B."/>
            <person name="Muchero W."/>
        </authorList>
    </citation>
    <scope>NUCLEOTIDE SEQUENCE</scope>
    <source>
        <tissue evidence="7">Shoot tip</tissue>
    </source>
</reference>
<dbReference type="EMBL" id="JAPFFI010000015">
    <property type="protein sequence ID" value="KAJ6360998.1"/>
    <property type="molecule type" value="Genomic_DNA"/>
</dbReference>
<dbReference type="InterPro" id="IPR001005">
    <property type="entry name" value="SANT/Myb"/>
</dbReference>
<dbReference type="Gene3D" id="1.10.10.60">
    <property type="entry name" value="Homeodomain-like"/>
    <property type="match status" value="2"/>
</dbReference>
<dbReference type="Pfam" id="PF00249">
    <property type="entry name" value="Myb_DNA-binding"/>
    <property type="match status" value="2"/>
</dbReference>
<evidence type="ECO:0000313" key="7">
    <source>
        <dbReference type="EMBL" id="KAJ6360998.1"/>
    </source>
</evidence>
<name>A0ABQ9AY31_9ROSI</name>
<feature type="domain" description="Myb-like" evidence="5">
    <location>
        <begin position="62"/>
        <end position="112"/>
    </location>
</feature>
<evidence type="ECO:0000259" key="5">
    <source>
        <dbReference type="PROSITE" id="PS50090"/>
    </source>
</evidence>
<keyword evidence="2" id="KW-0677">Repeat</keyword>
<evidence type="ECO:0000256" key="3">
    <source>
        <dbReference type="ARBA" id="ARBA00023125"/>
    </source>
</evidence>
<dbReference type="InterPro" id="IPR017930">
    <property type="entry name" value="Myb_dom"/>
</dbReference>
<evidence type="ECO:0000256" key="4">
    <source>
        <dbReference type="ARBA" id="ARBA00023242"/>
    </source>
</evidence>
<evidence type="ECO:0000256" key="2">
    <source>
        <dbReference type="ARBA" id="ARBA00022737"/>
    </source>
</evidence>
<accession>A0ABQ9AY31</accession>
<dbReference type="PROSITE" id="PS51294">
    <property type="entry name" value="HTH_MYB"/>
    <property type="match status" value="2"/>
</dbReference>
<evidence type="ECO:0000256" key="1">
    <source>
        <dbReference type="ARBA" id="ARBA00004123"/>
    </source>
</evidence>
<gene>
    <name evidence="7" type="ORF">OIU77_004931</name>
</gene>
<dbReference type="PANTHER" id="PTHR47994:SF5">
    <property type="entry name" value="F14D16.11-RELATED"/>
    <property type="match status" value="1"/>
</dbReference>
<dbReference type="InterPro" id="IPR015495">
    <property type="entry name" value="Myb_TF_plants"/>
</dbReference>
<keyword evidence="4" id="KW-0539">Nucleus</keyword>
<proteinExistence type="predicted"/>
<keyword evidence="8" id="KW-1185">Reference proteome</keyword>
<feature type="domain" description="HTH myb-type" evidence="6">
    <location>
        <begin position="62"/>
        <end position="116"/>
    </location>
</feature>
<keyword evidence="3" id="KW-0238">DNA-binding</keyword>
<reference evidence="7" key="1">
    <citation type="submission" date="2022-10" db="EMBL/GenBank/DDBJ databases">
        <authorList>
            <person name="Hyden B.L."/>
            <person name="Feng K."/>
            <person name="Yates T."/>
            <person name="Jawdy S."/>
            <person name="Smart L.B."/>
            <person name="Muchero W."/>
        </authorList>
    </citation>
    <scope>NUCLEOTIDE SEQUENCE</scope>
    <source>
        <tissue evidence="7">Shoot tip</tissue>
    </source>
</reference>
<dbReference type="CDD" id="cd00167">
    <property type="entry name" value="SANT"/>
    <property type="match status" value="2"/>
</dbReference>
<evidence type="ECO:0000259" key="6">
    <source>
        <dbReference type="PROSITE" id="PS51294"/>
    </source>
</evidence>
<evidence type="ECO:0000313" key="8">
    <source>
        <dbReference type="Proteomes" id="UP001141253"/>
    </source>
</evidence>
<dbReference type="PANTHER" id="PTHR47994">
    <property type="entry name" value="F14D16.11-RELATED"/>
    <property type="match status" value="1"/>
</dbReference>
<dbReference type="SUPFAM" id="SSF46689">
    <property type="entry name" value="Homeodomain-like"/>
    <property type="match status" value="1"/>
</dbReference>